<protein>
    <submittedName>
        <fullName evidence="3">Cap3p</fullName>
    </submittedName>
</protein>
<keyword evidence="1" id="KW-0472">Membrane</keyword>
<dbReference type="InterPro" id="IPR006598">
    <property type="entry name" value="CAP10"/>
</dbReference>
<keyword evidence="1" id="KW-0812">Transmembrane</keyword>
<dbReference type="HOGENOM" id="CLU_005027_3_2_1"/>
<dbReference type="PANTHER" id="PTHR12203:SF118">
    <property type="entry name" value="BETA-1,2-XYLOSYLTRANSFERASE 1"/>
    <property type="match status" value="1"/>
</dbReference>
<dbReference type="GeneID" id="6009004"/>
<dbReference type="VEuPathDB" id="FungiDB:CC1G_03531"/>
<dbReference type="EMBL" id="AACS02000009">
    <property type="protein sequence ID" value="EAU89266.2"/>
    <property type="molecule type" value="Genomic_DNA"/>
</dbReference>
<dbReference type="PANTHER" id="PTHR12203">
    <property type="entry name" value="KDEL LYS-ASP-GLU-LEU CONTAINING - RELATED"/>
    <property type="match status" value="1"/>
</dbReference>
<evidence type="ECO:0000313" key="4">
    <source>
        <dbReference type="Proteomes" id="UP000001861"/>
    </source>
</evidence>
<dbReference type="OrthoDB" id="541052at2759"/>
<reference evidence="3 4" key="1">
    <citation type="journal article" date="2010" name="Proc. Natl. Acad. Sci. U.S.A.">
        <title>Insights into evolution of multicellular fungi from the assembled chromosomes of the mushroom Coprinopsis cinerea (Coprinus cinereus).</title>
        <authorList>
            <person name="Stajich J.E."/>
            <person name="Wilke S.K."/>
            <person name="Ahren D."/>
            <person name="Au C.H."/>
            <person name="Birren B.W."/>
            <person name="Borodovsky M."/>
            <person name="Burns C."/>
            <person name="Canback B."/>
            <person name="Casselton L.A."/>
            <person name="Cheng C.K."/>
            <person name="Deng J."/>
            <person name="Dietrich F.S."/>
            <person name="Fargo D.C."/>
            <person name="Farman M.L."/>
            <person name="Gathman A.C."/>
            <person name="Goldberg J."/>
            <person name="Guigo R."/>
            <person name="Hoegger P.J."/>
            <person name="Hooker J.B."/>
            <person name="Huggins A."/>
            <person name="James T.Y."/>
            <person name="Kamada T."/>
            <person name="Kilaru S."/>
            <person name="Kodira C."/>
            <person name="Kues U."/>
            <person name="Kupfer D."/>
            <person name="Kwan H.S."/>
            <person name="Lomsadze A."/>
            <person name="Li W."/>
            <person name="Lilly W.W."/>
            <person name="Ma L.J."/>
            <person name="Mackey A.J."/>
            <person name="Manning G."/>
            <person name="Martin F."/>
            <person name="Muraguchi H."/>
            <person name="Natvig D.O."/>
            <person name="Palmerini H."/>
            <person name="Ramesh M.A."/>
            <person name="Rehmeyer C.J."/>
            <person name="Roe B.A."/>
            <person name="Shenoy N."/>
            <person name="Stanke M."/>
            <person name="Ter-Hovhannisyan V."/>
            <person name="Tunlid A."/>
            <person name="Velagapudi R."/>
            <person name="Vision T.J."/>
            <person name="Zeng Q."/>
            <person name="Zolan M.E."/>
            <person name="Pukkila P.J."/>
        </authorList>
    </citation>
    <scope>NUCLEOTIDE SEQUENCE [LARGE SCALE GENOMIC DNA]</scope>
    <source>
        <strain evidence="4">Okayama-7 / 130 / ATCC MYA-4618 / FGSC 9003</strain>
    </source>
</reference>
<feature type="transmembrane region" description="Helical" evidence="1">
    <location>
        <begin position="46"/>
        <end position="63"/>
    </location>
</feature>
<feature type="domain" description="Glycosyl transferase CAP10" evidence="2">
    <location>
        <begin position="607"/>
        <end position="683"/>
    </location>
</feature>
<gene>
    <name evidence="3" type="ORF">CC1G_03531</name>
</gene>
<dbReference type="InParanoid" id="A8NCH3"/>
<dbReference type="Proteomes" id="UP000001861">
    <property type="component" value="Unassembled WGS sequence"/>
</dbReference>
<accession>A8NCH3</accession>
<dbReference type="InterPro" id="IPR051091">
    <property type="entry name" value="O-Glucosyltr/Glycosyltrsf_90"/>
</dbReference>
<dbReference type="eggNOG" id="ENOG502R1JI">
    <property type="taxonomic scope" value="Eukaryota"/>
</dbReference>
<dbReference type="OMA" id="AGEPIQC"/>
<organism evidence="3 4">
    <name type="scientific">Coprinopsis cinerea (strain Okayama-7 / 130 / ATCC MYA-4618 / FGSC 9003)</name>
    <name type="common">Inky cap fungus</name>
    <name type="synonym">Hormographiella aspergillata</name>
    <dbReference type="NCBI Taxonomy" id="240176"/>
    <lineage>
        <taxon>Eukaryota</taxon>
        <taxon>Fungi</taxon>
        <taxon>Dikarya</taxon>
        <taxon>Basidiomycota</taxon>
        <taxon>Agaricomycotina</taxon>
        <taxon>Agaricomycetes</taxon>
        <taxon>Agaricomycetidae</taxon>
        <taxon>Agaricales</taxon>
        <taxon>Agaricineae</taxon>
        <taxon>Psathyrellaceae</taxon>
        <taxon>Coprinopsis</taxon>
    </lineage>
</organism>
<evidence type="ECO:0000256" key="1">
    <source>
        <dbReference type="SAM" id="Phobius"/>
    </source>
</evidence>
<keyword evidence="1" id="KW-1133">Transmembrane helix</keyword>
<dbReference type="AlphaFoldDB" id="A8NCH3"/>
<dbReference type="Pfam" id="PF05686">
    <property type="entry name" value="Glyco_transf_90"/>
    <property type="match status" value="1"/>
</dbReference>
<comment type="caution">
    <text evidence="3">The sequence shown here is derived from an EMBL/GenBank/DDBJ whole genome shotgun (WGS) entry which is preliminary data.</text>
</comment>
<sequence>MIGDTTAYVQLTAATSRDISLFFPLQRTETNGGDENMVATARFTRLLWIVVPTFAITFIVFYVDSRSSFVDNPPPRKPPLKNLLKIHERPFLCDHNEHTVTATTTRTVISPPQTTTIVKSPTHTPSTFQDMFGFPLVDPKDASPLPNEAVSGPSARHFYRKDGLLEVNPDAPHPIFELMEQAEKNWDEKNNKASRTLRDACKEYERRYGRKPPKGFDLWWAYTKAYNVALPDEYDQIYREIEPYWGADPRQLQQSQREIEDGWDAITLGKDKPEDPISLLKHTDRTSNIESHLSLGVPAILKLLEEVQDYLPPFRAVFNLHDNPSIHKDYELFQMGIQAAKEGRYIDFDKPPPEKLDGWKSACAQDSPAWVNEIRYTNPLPPLPELLVMKYKSPYASPSTPLDSQVPKTFIHNHRLTMDPCLHPSHLLTHGQFLSHGTGPIPKRKFIPVFSYSPTLLHTDFTLPMTHGFVGDILPRSNDPEFDEKEDQRLQWRGSNTGIWPGGDMQWWLSQRPRLVDWADPRRNNPPSLDSMLRSPPDGRWKVGTPVALDEKNVSKALWAPSFADIAFSSDPVECERDDCASSRSRAEQYEVRQSHNVPTQGMYKYIVDPWLHYVPIQVDYSDLLDSLYFFRGDPSGNGGHPELAKRIAKKGREWSLTQWRREDLTAYLFRLLLEYARVMSVERENGELDYSYNSEDEVDSLLGSDTAMVDEPQQAFRLVMLQKQEGRRKLRVRALA</sequence>
<keyword evidence="4" id="KW-1185">Reference proteome</keyword>
<dbReference type="KEGG" id="cci:CC1G_03531"/>
<evidence type="ECO:0000313" key="3">
    <source>
        <dbReference type="EMBL" id="EAU89266.2"/>
    </source>
</evidence>
<evidence type="ECO:0000259" key="2">
    <source>
        <dbReference type="Pfam" id="PF05686"/>
    </source>
</evidence>
<name>A8NCH3_COPC7</name>
<dbReference type="RefSeq" id="XP_001832517.2">
    <property type="nucleotide sequence ID" value="XM_001832465.2"/>
</dbReference>
<proteinExistence type="predicted"/>